<dbReference type="GO" id="GO:0005886">
    <property type="term" value="C:plasma membrane"/>
    <property type="evidence" value="ECO:0007669"/>
    <property type="project" value="TreeGrafter"/>
</dbReference>
<dbReference type="Gene3D" id="3.30.565.10">
    <property type="entry name" value="Histidine kinase-like ATPase, C-terminal domain"/>
    <property type="match status" value="1"/>
</dbReference>
<feature type="region of interest" description="Disordered" evidence="6">
    <location>
        <begin position="1"/>
        <end position="59"/>
    </location>
</feature>
<dbReference type="EMBL" id="BOMB01000012">
    <property type="protein sequence ID" value="GID11520.1"/>
    <property type="molecule type" value="Genomic_DNA"/>
</dbReference>
<dbReference type="PANTHER" id="PTHR45436">
    <property type="entry name" value="SENSOR HISTIDINE KINASE YKOH"/>
    <property type="match status" value="1"/>
</dbReference>
<dbReference type="AlphaFoldDB" id="A0A8J3IZ69"/>
<comment type="caution">
    <text evidence="7">The sequence shown here is derived from an EMBL/GenBank/DDBJ whole genome shotgun (WGS) entry which is preliminary data.</text>
</comment>
<gene>
    <name evidence="7" type="ORF">Aru02nite_24090</name>
</gene>
<evidence type="ECO:0000256" key="1">
    <source>
        <dbReference type="ARBA" id="ARBA00000085"/>
    </source>
</evidence>
<dbReference type="RefSeq" id="WP_203657502.1">
    <property type="nucleotide sequence ID" value="NZ_BAAAZM010000006.1"/>
</dbReference>
<proteinExistence type="predicted"/>
<evidence type="ECO:0000256" key="4">
    <source>
        <dbReference type="ARBA" id="ARBA00022679"/>
    </source>
</evidence>
<keyword evidence="5" id="KW-0418">Kinase</keyword>
<sequence>MLTRLLARWRSARTAPDAEPSGTPTPRPRPYPADIRTPDRAVRGPASRPPGGNPTADGPALAAYARVGLTLVAEQLTRLETLEAGTDDDATLQGLFDLDHRATRQRRLLETQLVLLGEAVPRRWREPLPLNDVVRAAVGEARDFGRPRPGPVQPATLDGAAAAEVIHLLAELIDDGLDAAPDQPVDLRGEWVGTGYAVEVEDHRAEVTARELDARNAYLKTGGATVRPDDGPGILVVSRIARRHGVTVQWRRAPAGGVTAVVVLPTDLVGAPGGDSGEDTGAQPHLLGVRISGRDDPTGH</sequence>
<evidence type="ECO:0000313" key="7">
    <source>
        <dbReference type="EMBL" id="GID11520.1"/>
    </source>
</evidence>
<evidence type="ECO:0000256" key="2">
    <source>
        <dbReference type="ARBA" id="ARBA00012438"/>
    </source>
</evidence>
<evidence type="ECO:0000256" key="6">
    <source>
        <dbReference type="SAM" id="MobiDB-lite"/>
    </source>
</evidence>
<dbReference type="GO" id="GO:0000160">
    <property type="term" value="P:phosphorelay signal transduction system"/>
    <property type="evidence" value="ECO:0007669"/>
    <property type="project" value="TreeGrafter"/>
</dbReference>
<dbReference type="EC" id="2.7.13.3" evidence="2"/>
<comment type="catalytic activity">
    <reaction evidence="1">
        <text>ATP + protein L-histidine = ADP + protein N-phospho-L-histidine.</text>
        <dbReference type="EC" id="2.7.13.3"/>
    </reaction>
</comment>
<keyword evidence="3" id="KW-0597">Phosphoprotein</keyword>
<evidence type="ECO:0000313" key="8">
    <source>
        <dbReference type="Proteomes" id="UP000612808"/>
    </source>
</evidence>
<dbReference type="GO" id="GO:0004673">
    <property type="term" value="F:protein histidine kinase activity"/>
    <property type="evidence" value="ECO:0007669"/>
    <property type="project" value="UniProtKB-EC"/>
</dbReference>
<dbReference type="Proteomes" id="UP000612808">
    <property type="component" value="Unassembled WGS sequence"/>
</dbReference>
<accession>A0A8J3IZ69</accession>
<dbReference type="SUPFAM" id="SSF55874">
    <property type="entry name" value="ATPase domain of HSP90 chaperone/DNA topoisomerase II/histidine kinase"/>
    <property type="match status" value="1"/>
</dbReference>
<dbReference type="InterPro" id="IPR036890">
    <property type="entry name" value="HATPase_C_sf"/>
</dbReference>
<organism evidence="7 8">
    <name type="scientific">Actinocatenispora rupis</name>
    <dbReference type="NCBI Taxonomy" id="519421"/>
    <lineage>
        <taxon>Bacteria</taxon>
        <taxon>Bacillati</taxon>
        <taxon>Actinomycetota</taxon>
        <taxon>Actinomycetes</taxon>
        <taxon>Micromonosporales</taxon>
        <taxon>Micromonosporaceae</taxon>
        <taxon>Actinocatenispora</taxon>
    </lineage>
</organism>
<protein>
    <recommendedName>
        <fullName evidence="2">histidine kinase</fullName>
        <ecNumber evidence="2">2.7.13.3</ecNumber>
    </recommendedName>
</protein>
<dbReference type="PANTHER" id="PTHR45436:SF5">
    <property type="entry name" value="SENSOR HISTIDINE KINASE TRCS"/>
    <property type="match status" value="1"/>
</dbReference>
<feature type="region of interest" description="Disordered" evidence="6">
    <location>
        <begin position="272"/>
        <end position="300"/>
    </location>
</feature>
<dbReference type="InterPro" id="IPR050428">
    <property type="entry name" value="TCS_sensor_his_kinase"/>
</dbReference>
<keyword evidence="4" id="KW-0808">Transferase</keyword>
<keyword evidence="8" id="KW-1185">Reference proteome</keyword>
<reference evidence="7" key="1">
    <citation type="submission" date="2021-01" db="EMBL/GenBank/DDBJ databases">
        <title>Whole genome shotgun sequence of Actinocatenispora rupis NBRC 107355.</title>
        <authorList>
            <person name="Komaki H."/>
            <person name="Tamura T."/>
        </authorList>
    </citation>
    <scope>NUCLEOTIDE SEQUENCE</scope>
    <source>
        <strain evidence="7">NBRC 107355</strain>
    </source>
</reference>
<name>A0A8J3IZ69_9ACTN</name>
<evidence type="ECO:0000256" key="3">
    <source>
        <dbReference type="ARBA" id="ARBA00022553"/>
    </source>
</evidence>
<evidence type="ECO:0000256" key="5">
    <source>
        <dbReference type="ARBA" id="ARBA00022777"/>
    </source>
</evidence>